<keyword evidence="11" id="KW-1185">Reference proteome</keyword>
<evidence type="ECO:0000259" key="9">
    <source>
        <dbReference type="PROSITE" id="PS50878"/>
    </source>
</evidence>
<keyword evidence="8" id="KW-0511">Multifunctional enzyme</keyword>
<dbReference type="GO" id="GO:0004519">
    <property type="term" value="F:endonuclease activity"/>
    <property type="evidence" value="ECO:0007669"/>
    <property type="project" value="UniProtKB-KW"/>
</dbReference>
<evidence type="ECO:0000313" key="10">
    <source>
        <dbReference type="EMBL" id="KAL3389827.1"/>
    </source>
</evidence>
<dbReference type="InterPro" id="IPR043502">
    <property type="entry name" value="DNA/RNA_pol_sf"/>
</dbReference>
<dbReference type="InterPro" id="IPR050951">
    <property type="entry name" value="Retrovirus_Pol_polyprotein"/>
</dbReference>
<reference evidence="10 11" key="1">
    <citation type="journal article" date="2024" name="bioRxiv">
        <title>A reference genome for Trichogramma kaykai: A tiny desert-dwelling parasitoid wasp with competing sex-ratio distorters.</title>
        <authorList>
            <person name="Culotta J."/>
            <person name="Lindsey A.R."/>
        </authorList>
    </citation>
    <scope>NUCLEOTIDE SEQUENCE [LARGE SCALE GENOMIC DNA]</scope>
    <source>
        <strain evidence="10 11">KSX58</strain>
    </source>
</reference>
<dbReference type="PROSITE" id="PS50878">
    <property type="entry name" value="RT_POL"/>
    <property type="match status" value="1"/>
</dbReference>
<evidence type="ECO:0000256" key="4">
    <source>
        <dbReference type="ARBA" id="ARBA00022722"/>
    </source>
</evidence>
<protein>
    <recommendedName>
        <fullName evidence="9">Reverse transcriptase domain-containing protein</fullName>
    </recommendedName>
</protein>
<evidence type="ECO:0000256" key="7">
    <source>
        <dbReference type="ARBA" id="ARBA00022918"/>
    </source>
</evidence>
<dbReference type="GO" id="GO:0003964">
    <property type="term" value="F:RNA-directed DNA polymerase activity"/>
    <property type="evidence" value="ECO:0007669"/>
    <property type="project" value="UniProtKB-KW"/>
</dbReference>
<dbReference type="FunFam" id="3.10.10.10:FF:000007">
    <property type="entry name" value="Retrovirus-related Pol polyprotein from transposon 17.6-like Protein"/>
    <property type="match status" value="1"/>
</dbReference>
<dbReference type="FunFam" id="3.30.70.270:FF:000026">
    <property type="entry name" value="Transposon Ty3-G Gag-Pol polyprotein"/>
    <property type="match status" value="1"/>
</dbReference>
<dbReference type="InterPro" id="IPR043128">
    <property type="entry name" value="Rev_trsase/Diguanyl_cyclase"/>
</dbReference>
<dbReference type="Proteomes" id="UP001627154">
    <property type="component" value="Unassembled WGS sequence"/>
</dbReference>
<comment type="caution">
    <text evidence="10">The sequence shown here is derived from an EMBL/GenBank/DDBJ whole genome shotgun (WGS) entry which is preliminary data.</text>
</comment>
<dbReference type="PANTHER" id="PTHR37984:SF5">
    <property type="entry name" value="PROTEIN NYNRIN-LIKE"/>
    <property type="match status" value="1"/>
</dbReference>
<feature type="domain" description="Reverse transcriptase" evidence="9">
    <location>
        <begin position="11"/>
        <end position="191"/>
    </location>
</feature>
<dbReference type="GO" id="GO:0006508">
    <property type="term" value="P:proteolysis"/>
    <property type="evidence" value="ECO:0007669"/>
    <property type="project" value="UniProtKB-KW"/>
</dbReference>
<evidence type="ECO:0000256" key="6">
    <source>
        <dbReference type="ARBA" id="ARBA00022801"/>
    </source>
</evidence>
<dbReference type="SUPFAM" id="SSF56672">
    <property type="entry name" value="DNA/RNA polymerases"/>
    <property type="match status" value="1"/>
</dbReference>
<evidence type="ECO:0000256" key="1">
    <source>
        <dbReference type="ARBA" id="ARBA00022670"/>
    </source>
</evidence>
<dbReference type="CDD" id="cd01647">
    <property type="entry name" value="RT_LTR"/>
    <property type="match status" value="1"/>
</dbReference>
<keyword evidence="6" id="KW-0378">Hydrolase</keyword>
<proteinExistence type="predicted"/>
<dbReference type="Pfam" id="PF00078">
    <property type="entry name" value="RVT_1"/>
    <property type="match status" value="1"/>
</dbReference>
<dbReference type="Pfam" id="PF17919">
    <property type="entry name" value="RT_RNaseH_2"/>
    <property type="match status" value="1"/>
</dbReference>
<keyword evidence="4" id="KW-0540">Nuclease</keyword>
<evidence type="ECO:0000313" key="11">
    <source>
        <dbReference type="Proteomes" id="UP001627154"/>
    </source>
</evidence>
<gene>
    <name evidence="10" type="ORF">TKK_015188</name>
</gene>
<dbReference type="CDD" id="cd09274">
    <property type="entry name" value="RNase_HI_RT_Ty3"/>
    <property type="match status" value="1"/>
</dbReference>
<evidence type="ECO:0000256" key="3">
    <source>
        <dbReference type="ARBA" id="ARBA00022695"/>
    </source>
</evidence>
<dbReference type="AlphaFoldDB" id="A0ABD2W9S1"/>
<dbReference type="Gene3D" id="3.10.10.10">
    <property type="entry name" value="HIV Type 1 Reverse Transcriptase, subunit A, domain 1"/>
    <property type="match status" value="1"/>
</dbReference>
<evidence type="ECO:0000256" key="5">
    <source>
        <dbReference type="ARBA" id="ARBA00022759"/>
    </source>
</evidence>
<keyword evidence="7" id="KW-0695">RNA-directed DNA polymerase</keyword>
<dbReference type="EMBL" id="JBJJXI010000122">
    <property type="protein sequence ID" value="KAL3389827.1"/>
    <property type="molecule type" value="Genomic_DNA"/>
</dbReference>
<accession>A0ABD2W9S1</accession>
<evidence type="ECO:0000256" key="8">
    <source>
        <dbReference type="ARBA" id="ARBA00023268"/>
    </source>
</evidence>
<name>A0ABD2W9S1_9HYME</name>
<dbReference type="Gene3D" id="3.30.70.270">
    <property type="match status" value="2"/>
</dbReference>
<dbReference type="InterPro" id="IPR041577">
    <property type="entry name" value="RT_RNaseH_2"/>
</dbReference>
<dbReference type="GO" id="GO:0008233">
    <property type="term" value="F:peptidase activity"/>
    <property type="evidence" value="ECO:0007669"/>
    <property type="project" value="UniProtKB-KW"/>
</dbReference>
<keyword evidence="1" id="KW-0645">Protease</keyword>
<sequence length="420" mass="48472">MAAHAEIDKLLKEDIITESKSPWCSCPVIVPKPDGRIRFCIDYRKVNEITKKDAYLVHDMDLILDNLRNAEFLSTIDLSQAYHQIPMDEDSKEITAFIVQGKGLFEYKRMPYGLTNAPATFQRAMDQLFGPTWAPNVFVYMDDIIIATKTFEEHTYWLRKVLRRLKDANLRVNREKSKFCRPEAKFLGYIVDRNGLRTDPDKTKAVLDCKPPKNIKQLKGFLGMIGWYARFLKNLAEIRQPLTELTRKNVAWHWREEQQNAFEKLKKMLTEAPVLARPNHDLPFTLQTDASNFAIGAVLSQNIDGEEHPIAYASRTLTKAERNYTTTEKECLAVIWAVDKYRGYILGTKFTVITDHSSLRWLHNLKDPTGRLARWATALQAHNLEMIHRKGTLHKVPDFLSRSIDEIECIAATTEIGMDE</sequence>
<organism evidence="10 11">
    <name type="scientific">Trichogramma kaykai</name>
    <dbReference type="NCBI Taxonomy" id="54128"/>
    <lineage>
        <taxon>Eukaryota</taxon>
        <taxon>Metazoa</taxon>
        <taxon>Ecdysozoa</taxon>
        <taxon>Arthropoda</taxon>
        <taxon>Hexapoda</taxon>
        <taxon>Insecta</taxon>
        <taxon>Pterygota</taxon>
        <taxon>Neoptera</taxon>
        <taxon>Endopterygota</taxon>
        <taxon>Hymenoptera</taxon>
        <taxon>Apocrita</taxon>
        <taxon>Proctotrupomorpha</taxon>
        <taxon>Chalcidoidea</taxon>
        <taxon>Trichogrammatidae</taxon>
        <taxon>Trichogramma</taxon>
    </lineage>
</organism>
<keyword evidence="5" id="KW-0255">Endonuclease</keyword>
<dbReference type="PANTHER" id="PTHR37984">
    <property type="entry name" value="PROTEIN CBG26694"/>
    <property type="match status" value="1"/>
</dbReference>
<dbReference type="InterPro" id="IPR000477">
    <property type="entry name" value="RT_dom"/>
</dbReference>
<keyword evidence="2" id="KW-0808">Transferase</keyword>
<keyword evidence="3" id="KW-0548">Nucleotidyltransferase</keyword>
<evidence type="ECO:0000256" key="2">
    <source>
        <dbReference type="ARBA" id="ARBA00022679"/>
    </source>
</evidence>